<sequence>MFVNTNLGVLDLAFPDVCFVPVLGVPVPIPFPNIALSFTDIPAQFQVIVGGGLAENLVTIGAISNGDQAGAEGGVVSHLIMGQFRSLLGSFKVFMGCIPCTHMLGIVGQNGLLPNTVGISLTPAQVTVMVFG</sequence>
<gene>
    <name evidence="1" type="ORF">DWU98_15920</name>
</gene>
<comment type="caution">
    <text evidence="1">The sequence shown here is derived from an EMBL/GenBank/DDBJ whole genome shotgun (WGS) entry which is preliminary data.</text>
</comment>
<keyword evidence="2" id="KW-1185">Reference proteome</keyword>
<organism evidence="1 2">
    <name type="scientific">Dyella monticola</name>
    <dbReference type="NCBI Taxonomy" id="1927958"/>
    <lineage>
        <taxon>Bacteria</taxon>
        <taxon>Pseudomonadati</taxon>
        <taxon>Pseudomonadota</taxon>
        <taxon>Gammaproteobacteria</taxon>
        <taxon>Lysobacterales</taxon>
        <taxon>Rhodanobacteraceae</taxon>
        <taxon>Dyella</taxon>
    </lineage>
</organism>
<evidence type="ECO:0000313" key="2">
    <source>
        <dbReference type="Proteomes" id="UP000254258"/>
    </source>
</evidence>
<dbReference type="Proteomes" id="UP000254258">
    <property type="component" value="Unassembled WGS sequence"/>
</dbReference>
<reference evidence="1 2" key="1">
    <citation type="submission" date="2018-07" db="EMBL/GenBank/DDBJ databases">
        <title>Dyella monticola sp. nov. and Dyella psychrodurans sp. nov. isolated from monsoon evergreen broad-leaved forest soil of Dinghu Mountain, China.</title>
        <authorList>
            <person name="Gao Z."/>
            <person name="Qiu L."/>
        </authorList>
    </citation>
    <scope>NUCLEOTIDE SEQUENCE [LARGE SCALE GENOMIC DNA]</scope>
    <source>
        <strain evidence="1 2">4G-K06</strain>
    </source>
</reference>
<evidence type="ECO:0000313" key="1">
    <source>
        <dbReference type="EMBL" id="RDS79925.1"/>
    </source>
</evidence>
<accession>A0A370WVC3</accession>
<name>A0A370WVC3_9GAMM</name>
<dbReference type="AlphaFoldDB" id="A0A370WVC3"/>
<dbReference type="OrthoDB" id="272411at2"/>
<dbReference type="EMBL" id="QRBE01000010">
    <property type="protein sequence ID" value="RDS79925.1"/>
    <property type="molecule type" value="Genomic_DNA"/>
</dbReference>
<protein>
    <submittedName>
        <fullName evidence="1">DUF4150 domain-containing protein</fullName>
    </submittedName>
</protein>
<proteinExistence type="predicted"/>
<dbReference type="RefSeq" id="WP_115496556.1">
    <property type="nucleotide sequence ID" value="NZ_QRBE01000010.1"/>
</dbReference>
<dbReference type="Pfam" id="PF13665">
    <property type="entry name" value="Tox-PAAR-like"/>
    <property type="match status" value="1"/>
</dbReference>